<dbReference type="STRING" id="106549.A0A540N3A1"/>
<dbReference type="GO" id="GO:0003723">
    <property type="term" value="F:RNA binding"/>
    <property type="evidence" value="ECO:0007669"/>
    <property type="project" value="TreeGrafter"/>
</dbReference>
<dbReference type="InterPro" id="IPR012340">
    <property type="entry name" value="NA-bd_OB-fold"/>
</dbReference>
<proteinExistence type="predicted"/>
<accession>A0A540N3A1</accession>
<comment type="caution">
    <text evidence="3">The sequence shown here is derived from an EMBL/GenBank/DDBJ whole genome shotgun (WGS) entry which is preliminary data.</text>
</comment>
<dbReference type="PROSITE" id="PS50126">
    <property type="entry name" value="S1"/>
    <property type="match status" value="1"/>
</dbReference>
<dbReference type="Proteomes" id="UP000315295">
    <property type="component" value="Unassembled WGS sequence"/>
</dbReference>
<evidence type="ECO:0000313" key="3">
    <source>
        <dbReference type="EMBL" id="TQE05489.1"/>
    </source>
</evidence>
<dbReference type="InterPro" id="IPR003029">
    <property type="entry name" value="S1_domain"/>
</dbReference>
<dbReference type="GO" id="GO:0043489">
    <property type="term" value="P:RNA stabilization"/>
    <property type="evidence" value="ECO:0007669"/>
    <property type="project" value="TreeGrafter"/>
</dbReference>
<feature type="domain" description="S1 motif" evidence="2">
    <location>
        <begin position="163"/>
        <end position="247"/>
    </location>
</feature>
<dbReference type="PANTHER" id="PTHR15838:SF3">
    <property type="entry name" value="PROTEIN PIGMENT DEFECTIVE 338, CHLOROPLASTIC"/>
    <property type="match status" value="1"/>
</dbReference>
<keyword evidence="4" id="KW-1185">Reference proteome</keyword>
<feature type="non-terminal residue" evidence="3">
    <location>
        <position position="1"/>
    </location>
</feature>
<gene>
    <name evidence="3" type="ORF">C1H46_008914</name>
</gene>
<name>A0A540N3A1_MALBA</name>
<reference evidence="3 4" key="1">
    <citation type="journal article" date="2019" name="G3 (Bethesda)">
        <title>Sequencing of a Wild Apple (Malus baccata) Genome Unravels the Differences Between Cultivated and Wild Apple Species Regarding Disease Resistance and Cold Tolerance.</title>
        <authorList>
            <person name="Chen X."/>
        </authorList>
    </citation>
    <scope>NUCLEOTIDE SEQUENCE [LARGE SCALE GENOMIC DNA]</scope>
    <source>
        <strain evidence="4">cv. Shandingzi</strain>
        <tissue evidence="3">Leaves</tissue>
    </source>
</reference>
<organism evidence="3 4">
    <name type="scientific">Malus baccata</name>
    <name type="common">Siberian crab apple</name>
    <name type="synonym">Pyrus baccata</name>
    <dbReference type="NCBI Taxonomy" id="106549"/>
    <lineage>
        <taxon>Eukaryota</taxon>
        <taxon>Viridiplantae</taxon>
        <taxon>Streptophyta</taxon>
        <taxon>Embryophyta</taxon>
        <taxon>Tracheophyta</taxon>
        <taxon>Spermatophyta</taxon>
        <taxon>Magnoliopsida</taxon>
        <taxon>eudicotyledons</taxon>
        <taxon>Gunneridae</taxon>
        <taxon>Pentapetalae</taxon>
        <taxon>rosids</taxon>
        <taxon>fabids</taxon>
        <taxon>Rosales</taxon>
        <taxon>Rosaceae</taxon>
        <taxon>Amygdaloideae</taxon>
        <taxon>Maleae</taxon>
        <taxon>Malus</taxon>
    </lineage>
</organism>
<evidence type="ECO:0000259" key="2">
    <source>
        <dbReference type="PROSITE" id="PS50126"/>
    </source>
</evidence>
<feature type="compositionally biased region" description="Acidic residues" evidence="1">
    <location>
        <begin position="73"/>
        <end position="88"/>
    </location>
</feature>
<sequence>VTFCSTSEVYDVFPISPVPTSNGSASEVDKDSKKPDEDSEKVDKDEALAPFLKFFAPRDSGDGDGVEEKEGEVGVFEEESELDGEDEGAEKVNVEYYEPKPGDFVVEVVSEMDYLLCDTNYDAEEFMVREKMGIVKNEAVMGGPVPEGPVVETGTVLFTEVLGRTLSAIRHDVQIKQLNERTEVRIAEWNTGGLLTRIEGPRAFLPKTYLMSKVNNFTELRENVGCRMDVQITRIDEAKNDLVLSEKEAWELLNLKEGTLLEGTVKKIFPYGAQVRMGETNRRYAGFKTYLKIRLAHSFPEFAPFEEMLHVCCCAFERSERHKLEVK</sequence>
<feature type="region of interest" description="Disordered" evidence="1">
    <location>
        <begin position="56"/>
        <end position="88"/>
    </location>
</feature>
<dbReference type="EMBL" id="VIEB01000121">
    <property type="protein sequence ID" value="TQE05489.1"/>
    <property type="molecule type" value="Genomic_DNA"/>
</dbReference>
<protein>
    <recommendedName>
        <fullName evidence="2">S1 motif domain-containing protein</fullName>
    </recommendedName>
</protein>
<feature type="compositionally biased region" description="Basic and acidic residues" evidence="1">
    <location>
        <begin position="27"/>
        <end position="44"/>
    </location>
</feature>
<dbReference type="CDD" id="cd04465">
    <property type="entry name" value="S1_RPS1_repeat_ec2_hs2"/>
    <property type="match status" value="1"/>
</dbReference>
<evidence type="ECO:0000256" key="1">
    <source>
        <dbReference type="SAM" id="MobiDB-lite"/>
    </source>
</evidence>
<evidence type="ECO:0000313" key="4">
    <source>
        <dbReference type="Proteomes" id="UP000315295"/>
    </source>
</evidence>
<dbReference type="PANTHER" id="PTHR15838">
    <property type="entry name" value="NUCLEOLAR PROTEIN OF 40 KDA"/>
    <property type="match status" value="1"/>
</dbReference>
<dbReference type="SUPFAM" id="SSF50249">
    <property type="entry name" value="Nucleic acid-binding proteins"/>
    <property type="match status" value="1"/>
</dbReference>
<feature type="region of interest" description="Disordered" evidence="1">
    <location>
        <begin position="14"/>
        <end position="44"/>
    </location>
</feature>
<dbReference type="AlphaFoldDB" id="A0A540N3A1"/>